<dbReference type="InterPro" id="IPR003010">
    <property type="entry name" value="C-N_Hydrolase"/>
</dbReference>
<evidence type="ECO:0000256" key="1">
    <source>
        <dbReference type="ARBA" id="ARBA00010613"/>
    </source>
</evidence>
<comment type="caution">
    <text evidence="4">The sequence shown here is derived from an EMBL/GenBank/DDBJ whole genome shotgun (WGS) entry which is preliminary data.</text>
</comment>
<dbReference type="PROSITE" id="PS01227">
    <property type="entry name" value="UPF0012"/>
    <property type="match status" value="1"/>
</dbReference>
<dbReference type="InterPro" id="IPR050345">
    <property type="entry name" value="Aliph_Amidase/BUP"/>
</dbReference>
<feature type="domain" description="CN hydrolase" evidence="3">
    <location>
        <begin position="24"/>
        <end position="257"/>
    </location>
</feature>
<dbReference type="PANTHER" id="PTHR43674">
    <property type="entry name" value="NITRILASE C965.09-RELATED"/>
    <property type="match status" value="1"/>
</dbReference>
<name>A0A179V3F1_9MYCO</name>
<dbReference type="EMBL" id="LQYE01000032">
    <property type="protein sequence ID" value="OAT66440.1"/>
    <property type="molecule type" value="Genomic_DNA"/>
</dbReference>
<dbReference type="PROSITE" id="PS50263">
    <property type="entry name" value="CN_HYDROLASE"/>
    <property type="match status" value="1"/>
</dbReference>
<organism evidence="4 5">
    <name type="scientific">Mycobacteroides immunogenum</name>
    <dbReference type="NCBI Taxonomy" id="83262"/>
    <lineage>
        <taxon>Bacteria</taxon>
        <taxon>Bacillati</taxon>
        <taxon>Actinomycetota</taxon>
        <taxon>Actinomycetes</taxon>
        <taxon>Mycobacteriales</taxon>
        <taxon>Mycobacteriaceae</taxon>
        <taxon>Mycobacteroides</taxon>
    </lineage>
</organism>
<sequence length="293" mass="31602">MRPQCATVDRTPRQLGGLSISGTLRVAGLQSAGRPADPDANLDELDRVAKSLAGQADLLITPELFVTGYDIGDRLRELVSVDHLESVRSIAERNKIAIIVGLAEEGPAGALHNSAVFIDERGVVRGRHRKTHLFGEIDRAYFTPGSQPATVVQYRGVQVGVMICYDVEFPENVRMAALAGADLLAVPTAQMEPFEFVADVVVRARAWENQIYLAYINHDGAENATTYVGRSSIVGPDGGVLDRIESGTGTIIAEIDTEVVRAAQRANPYLTDVRPELNAPLVAPTAPRPAWPD</sequence>
<protein>
    <submittedName>
        <fullName evidence="4">Nitrilase</fullName>
    </submittedName>
</protein>
<dbReference type="Pfam" id="PF00795">
    <property type="entry name" value="CN_hydrolase"/>
    <property type="match status" value="1"/>
</dbReference>
<dbReference type="InterPro" id="IPR044083">
    <property type="entry name" value="RamA-like"/>
</dbReference>
<comment type="similarity">
    <text evidence="1">Belongs to the carbon-nitrogen hydrolase superfamily. NIT1/NIT2 family.</text>
</comment>
<dbReference type="GO" id="GO:0016811">
    <property type="term" value="F:hydrolase activity, acting on carbon-nitrogen (but not peptide) bonds, in linear amides"/>
    <property type="evidence" value="ECO:0007669"/>
    <property type="project" value="TreeGrafter"/>
</dbReference>
<accession>A0A179V3F1</accession>
<evidence type="ECO:0000313" key="4">
    <source>
        <dbReference type="EMBL" id="OAT66440.1"/>
    </source>
</evidence>
<proteinExistence type="inferred from homology"/>
<dbReference type="PANTHER" id="PTHR43674:SF16">
    <property type="entry name" value="CARBON-NITROGEN FAMILY, PUTATIVE (AFU_ORTHOLOGUE AFUA_5G02350)-RELATED"/>
    <property type="match status" value="1"/>
</dbReference>
<evidence type="ECO:0000256" key="2">
    <source>
        <dbReference type="ARBA" id="ARBA00022801"/>
    </source>
</evidence>
<gene>
    <name evidence="4" type="ORF">AWB85_17125</name>
</gene>
<dbReference type="SUPFAM" id="SSF56317">
    <property type="entry name" value="Carbon-nitrogen hydrolase"/>
    <property type="match status" value="1"/>
</dbReference>
<dbReference type="InterPro" id="IPR001110">
    <property type="entry name" value="UPF0012_CS"/>
</dbReference>
<keyword evidence="2" id="KW-0378">Hydrolase</keyword>
<dbReference type="CDD" id="cd07576">
    <property type="entry name" value="R-amidase_like"/>
    <property type="match status" value="1"/>
</dbReference>
<evidence type="ECO:0000313" key="5">
    <source>
        <dbReference type="Proteomes" id="UP000186919"/>
    </source>
</evidence>
<dbReference type="InterPro" id="IPR036526">
    <property type="entry name" value="C-N_Hydrolase_sf"/>
</dbReference>
<reference evidence="4 5" key="1">
    <citation type="submission" date="2016-01" db="EMBL/GenBank/DDBJ databases">
        <title>Mycobacterium immunogenum strain CD11_6 genome sequencing and assembly.</title>
        <authorList>
            <person name="Kaur G."/>
            <person name="Nair G.R."/>
            <person name="Mayilraj S."/>
        </authorList>
    </citation>
    <scope>NUCLEOTIDE SEQUENCE [LARGE SCALE GENOMIC DNA]</scope>
    <source>
        <strain evidence="4 5">CD11-6</strain>
    </source>
</reference>
<evidence type="ECO:0000259" key="3">
    <source>
        <dbReference type="PROSITE" id="PS50263"/>
    </source>
</evidence>
<dbReference type="AlphaFoldDB" id="A0A179V3F1"/>
<dbReference type="Proteomes" id="UP000186919">
    <property type="component" value="Unassembled WGS sequence"/>
</dbReference>
<dbReference type="Gene3D" id="3.60.110.10">
    <property type="entry name" value="Carbon-nitrogen hydrolase"/>
    <property type="match status" value="1"/>
</dbReference>